<dbReference type="Proteomes" id="UP000039046">
    <property type="component" value="Unassembled WGS sequence"/>
</dbReference>
<protein>
    <submittedName>
        <fullName evidence="1">Uncharacterized protein</fullName>
    </submittedName>
</protein>
<dbReference type="HOGENOM" id="CLU_1807575_0_0_1"/>
<keyword evidence="2" id="KW-1185">Reference proteome</keyword>
<organism evidence="1 2">
    <name type="scientific">[Torrubiella] hemipterigena</name>
    <dbReference type="NCBI Taxonomy" id="1531966"/>
    <lineage>
        <taxon>Eukaryota</taxon>
        <taxon>Fungi</taxon>
        <taxon>Dikarya</taxon>
        <taxon>Ascomycota</taxon>
        <taxon>Pezizomycotina</taxon>
        <taxon>Sordariomycetes</taxon>
        <taxon>Hypocreomycetidae</taxon>
        <taxon>Hypocreales</taxon>
        <taxon>Clavicipitaceae</taxon>
        <taxon>Clavicipitaceae incertae sedis</taxon>
        <taxon>'Torrubiella' clade</taxon>
    </lineage>
</organism>
<accession>A0A0A1SPD3</accession>
<evidence type="ECO:0000313" key="1">
    <source>
        <dbReference type="EMBL" id="CEJ82268.1"/>
    </source>
</evidence>
<dbReference type="EMBL" id="CDHN01000001">
    <property type="protein sequence ID" value="CEJ82268.1"/>
    <property type="molecule type" value="Genomic_DNA"/>
</dbReference>
<proteinExistence type="predicted"/>
<reference evidence="1 2" key="1">
    <citation type="journal article" date="2015" name="Genome Announc.">
        <title>Draft Genome Sequence and Gene Annotation of the Entomopathogenic Fungus Verticillium hemipterigenum.</title>
        <authorList>
            <person name="Horn F."/>
            <person name="Habel A."/>
            <person name="Scharf D.H."/>
            <person name="Dworschak J."/>
            <person name="Brakhage A.A."/>
            <person name="Guthke R."/>
            <person name="Hertweck C."/>
            <person name="Linde J."/>
        </authorList>
    </citation>
    <scope>NUCLEOTIDE SEQUENCE [LARGE SCALE GENOMIC DNA]</scope>
</reference>
<gene>
    <name evidence="1" type="ORF">VHEMI02344</name>
</gene>
<evidence type="ECO:0000313" key="2">
    <source>
        <dbReference type="Proteomes" id="UP000039046"/>
    </source>
</evidence>
<sequence length="143" mass="16169">MCKVIAKTVVCPSCTDFVITELEQQFCDERVYLPPQDRCHCDKAMIEDDLSRKPVAWEDRDVCIWSYSHCRHSQAILFGSFEVVFNMVPFQVWADYCASIGWTATNAGNLAEVLQTPPSSTGDTTDSDDYVLMNPTFNSDCHP</sequence>
<dbReference type="AlphaFoldDB" id="A0A0A1SPD3"/>
<name>A0A0A1SPD3_9HYPO</name>